<dbReference type="RefSeq" id="WP_126802022.1">
    <property type="nucleotide sequence ID" value="NZ_PIPL01000001.1"/>
</dbReference>
<accession>A0A432W5I0</accession>
<dbReference type="AlphaFoldDB" id="A0A432W5I0"/>
<sequence length="106" mass="11688">MLNIGKLRSSRRQIEDAQRDLLHHRQVIKARKLLLKGQTRQHLSSKKALLAAGGTGFMLEQLTHGPRGNNAKGGLDMNTLLRVALKVMTLSQLSQSISQSLFGSSE</sequence>
<evidence type="ECO:0000313" key="2">
    <source>
        <dbReference type="Proteomes" id="UP000288293"/>
    </source>
</evidence>
<evidence type="ECO:0000313" key="1">
    <source>
        <dbReference type="EMBL" id="RUO25325.1"/>
    </source>
</evidence>
<organism evidence="1 2">
    <name type="scientific">Aliidiomarina minuta</name>
    <dbReference type="NCBI Taxonomy" id="880057"/>
    <lineage>
        <taxon>Bacteria</taxon>
        <taxon>Pseudomonadati</taxon>
        <taxon>Pseudomonadota</taxon>
        <taxon>Gammaproteobacteria</taxon>
        <taxon>Alteromonadales</taxon>
        <taxon>Idiomarinaceae</taxon>
        <taxon>Aliidiomarina</taxon>
    </lineage>
</organism>
<protein>
    <submittedName>
        <fullName evidence="1">Uncharacterized protein</fullName>
    </submittedName>
</protein>
<name>A0A432W5I0_9GAMM</name>
<gene>
    <name evidence="1" type="ORF">CWE09_00900</name>
</gene>
<dbReference type="Proteomes" id="UP000288293">
    <property type="component" value="Unassembled WGS sequence"/>
</dbReference>
<reference evidence="1 2" key="1">
    <citation type="journal article" date="2011" name="Front. Microbiol.">
        <title>Genomic signatures of strain selection and enhancement in Bacillus atrophaeus var. globigii, a historical biowarfare simulant.</title>
        <authorList>
            <person name="Gibbons H.S."/>
            <person name="Broomall S.M."/>
            <person name="McNew L.A."/>
            <person name="Daligault H."/>
            <person name="Chapman C."/>
            <person name="Bruce D."/>
            <person name="Karavis M."/>
            <person name="Krepps M."/>
            <person name="McGregor P.A."/>
            <person name="Hong C."/>
            <person name="Park K.H."/>
            <person name="Akmal A."/>
            <person name="Feldman A."/>
            <person name="Lin J.S."/>
            <person name="Chang W.E."/>
            <person name="Higgs B.W."/>
            <person name="Demirev P."/>
            <person name="Lindquist J."/>
            <person name="Liem A."/>
            <person name="Fochler E."/>
            <person name="Read T.D."/>
            <person name="Tapia R."/>
            <person name="Johnson S."/>
            <person name="Bishop-Lilly K.A."/>
            <person name="Detter C."/>
            <person name="Han C."/>
            <person name="Sozhamannan S."/>
            <person name="Rosenzweig C.N."/>
            <person name="Skowronski E.W."/>
        </authorList>
    </citation>
    <scope>NUCLEOTIDE SEQUENCE [LARGE SCALE GENOMIC DNA]</scope>
    <source>
        <strain evidence="1 2">MLST1</strain>
    </source>
</reference>
<proteinExistence type="predicted"/>
<keyword evidence="2" id="KW-1185">Reference proteome</keyword>
<comment type="caution">
    <text evidence="1">The sequence shown here is derived from an EMBL/GenBank/DDBJ whole genome shotgun (WGS) entry which is preliminary data.</text>
</comment>
<dbReference type="EMBL" id="PIPL01000001">
    <property type="protein sequence ID" value="RUO25325.1"/>
    <property type="molecule type" value="Genomic_DNA"/>
</dbReference>